<sequence length="115" mass="12433">MKFNVFLSVIAVLIAGLIGYGFYAINSGEGFVWLITFGSGICMALSLIGILAVSTKGRAGGINIQALSSIFFVVFLISNLVFTFTKIKLAPYIIINGILLLIYAVSTYEIIKSRQ</sequence>
<evidence type="ECO:0000256" key="1">
    <source>
        <dbReference type="SAM" id="Phobius"/>
    </source>
</evidence>
<feature type="transmembrane region" description="Helical" evidence="1">
    <location>
        <begin position="31"/>
        <end position="54"/>
    </location>
</feature>
<evidence type="ECO:0000313" key="3">
    <source>
        <dbReference type="Proteomes" id="UP000190423"/>
    </source>
</evidence>
<feature type="transmembrane region" description="Helical" evidence="1">
    <location>
        <begin position="90"/>
        <end position="111"/>
    </location>
</feature>
<feature type="transmembrane region" description="Helical" evidence="1">
    <location>
        <begin position="5"/>
        <end position="25"/>
    </location>
</feature>
<dbReference type="RefSeq" id="WP_078932230.1">
    <property type="nucleotide sequence ID" value="NZ_FUWG01000002.1"/>
</dbReference>
<dbReference type="EMBL" id="FUWG01000002">
    <property type="protein sequence ID" value="SJZ29884.1"/>
    <property type="molecule type" value="Genomic_DNA"/>
</dbReference>
<keyword evidence="1" id="KW-1133">Transmembrane helix</keyword>
<dbReference type="AlphaFoldDB" id="A0A1T4JI91"/>
<keyword evidence="3" id="KW-1185">Reference proteome</keyword>
<accession>A0A1T4JI91</accession>
<dbReference type="STRING" id="261392.SAMN02745149_00320"/>
<gene>
    <name evidence="2" type="ORF">SAMN02745149_00320</name>
</gene>
<keyword evidence="1" id="KW-0812">Transmembrane</keyword>
<reference evidence="2 3" key="1">
    <citation type="submission" date="2017-02" db="EMBL/GenBank/DDBJ databases">
        <authorList>
            <person name="Peterson S.W."/>
        </authorList>
    </citation>
    <scope>NUCLEOTIDE SEQUENCE [LARGE SCALE GENOMIC DNA]</scope>
    <source>
        <strain evidence="2 3">ATCC BAA-908</strain>
    </source>
</reference>
<protein>
    <submittedName>
        <fullName evidence="2">Uncharacterized protein</fullName>
    </submittedName>
</protein>
<name>A0A1T4JI91_TREPO</name>
<organism evidence="2 3">
    <name type="scientific">Treponema porcinum</name>
    <dbReference type="NCBI Taxonomy" id="261392"/>
    <lineage>
        <taxon>Bacteria</taxon>
        <taxon>Pseudomonadati</taxon>
        <taxon>Spirochaetota</taxon>
        <taxon>Spirochaetia</taxon>
        <taxon>Spirochaetales</taxon>
        <taxon>Treponemataceae</taxon>
        <taxon>Treponema</taxon>
    </lineage>
</organism>
<dbReference type="GeneID" id="78315642"/>
<evidence type="ECO:0000313" key="2">
    <source>
        <dbReference type="EMBL" id="SJZ29884.1"/>
    </source>
</evidence>
<feature type="transmembrane region" description="Helical" evidence="1">
    <location>
        <begin position="66"/>
        <end position="84"/>
    </location>
</feature>
<proteinExistence type="predicted"/>
<keyword evidence="1" id="KW-0472">Membrane</keyword>
<dbReference type="Proteomes" id="UP000190423">
    <property type="component" value="Unassembled WGS sequence"/>
</dbReference>